<evidence type="ECO:0000256" key="1">
    <source>
        <dbReference type="SAM" id="MobiDB-lite"/>
    </source>
</evidence>
<feature type="compositionally biased region" description="Basic and acidic residues" evidence="1">
    <location>
        <begin position="27"/>
        <end position="40"/>
    </location>
</feature>
<proteinExistence type="predicted"/>
<dbReference type="AlphaFoldDB" id="A0A9Q1IQS8"/>
<evidence type="ECO:0000313" key="2">
    <source>
        <dbReference type="EMBL" id="KAJ8348721.1"/>
    </source>
</evidence>
<evidence type="ECO:0000313" key="3">
    <source>
        <dbReference type="Proteomes" id="UP001152622"/>
    </source>
</evidence>
<feature type="region of interest" description="Disordered" evidence="1">
    <location>
        <begin position="1"/>
        <end position="78"/>
    </location>
</feature>
<reference evidence="2" key="1">
    <citation type="journal article" date="2023" name="Science">
        <title>Genome structures resolve the early diversification of teleost fishes.</title>
        <authorList>
            <person name="Parey E."/>
            <person name="Louis A."/>
            <person name="Montfort J."/>
            <person name="Bouchez O."/>
            <person name="Roques C."/>
            <person name="Iampietro C."/>
            <person name="Lluch J."/>
            <person name="Castinel A."/>
            <person name="Donnadieu C."/>
            <person name="Desvignes T."/>
            <person name="Floi Bucao C."/>
            <person name="Jouanno E."/>
            <person name="Wen M."/>
            <person name="Mejri S."/>
            <person name="Dirks R."/>
            <person name="Jansen H."/>
            <person name="Henkel C."/>
            <person name="Chen W.J."/>
            <person name="Zahm M."/>
            <person name="Cabau C."/>
            <person name="Klopp C."/>
            <person name="Thompson A.W."/>
            <person name="Robinson-Rechavi M."/>
            <person name="Braasch I."/>
            <person name="Lecointre G."/>
            <person name="Bobe J."/>
            <person name="Postlethwait J.H."/>
            <person name="Berthelot C."/>
            <person name="Roest Crollius H."/>
            <person name="Guiguen Y."/>
        </authorList>
    </citation>
    <scope>NUCLEOTIDE SEQUENCE</scope>
    <source>
        <strain evidence="2">WJC10195</strain>
    </source>
</reference>
<dbReference type="EMBL" id="JAINUF010000010">
    <property type="protein sequence ID" value="KAJ8348721.1"/>
    <property type="molecule type" value="Genomic_DNA"/>
</dbReference>
<keyword evidence="3" id="KW-1185">Reference proteome</keyword>
<feature type="compositionally biased region" description="Basic and acidic residues" evidence="1">
    <location>
        <begin position="1"/>
        <end position="17"/>
    </location>
</feature>
<dbReference type="Proteomes" id="UP001152622">
    <property type="component" value="Chromosome 10"/>
</dbReference>
<name>A0A9Q1IQS8_SYNKA</name>
<accession>A0A9Q1IQS8</accession>
<organism evidence="2 3">
    <name type="scientific">Synaphobranchus kaupii</name>
    <name type="common">Kaup's arrowtooth eel</name>
    <dbReference type="NCBI Taxonomy" id="118154"/>
    <lineage>
        <taxon>Eukaryota</taxon>
        <taxon>Metazoa</taxon>
        <taxon>Chordata</taxon>
        <taxon>Craniata</taxon>
        <taxon>Vertebrata</taxon>
        <taxon>Euteleostomi</taxon>
        <taxon>Actinopterygii</taxon>
        <taxon>Neopterygii</taxon>
        <taxon>Teleostei</taxon>
        <taxon>Anguilliformes</taxon>
        <taxon>Synaphobranchidae</taxon>
        <taxon>Synaphobranchus</taxon>
    </lineage>
</organism>
<sequence length="78" mass="8806">MKRKNESSPKRKGERRIPYNKSPTDLPPRRPSREAEEVKSASENNSGWLPPSGTWEPGQRRHKGLIVGGQWLGNNSQA</sequence>
<comment type="caution">
    <text evidence="2">The sequence shown here is derived from an EMBL/GenBank/DDBJ whole genome shotgun (WGS) entry which is preliminary data.</text>
</comment>
<protein>
    <submittedName>
        <fullName evidence="2">Uncharacterized protein</fullName>
    </submittedName>
</protein>
<gene>
    <name evidence="2" type="ORF">SKAU_G00273100</name>
</gene>